<name>A0A9W8MY67_9AGAR</name>
<feature type="region of interest" description="Disordered" evidence="1">
    <location>
        <begin position="135"/>
        <end position="171"/>
    </location>
</feature>
<evidence type="ECO:0000313" key="3">
    <source>
        <dbReference type="Proteomes" id="UP001148786"/>
    </source>
</evidence>
<protein>
    <recommendedName>
        <fullName evidence="4">EF-hand domain-containing protein</fullName>
    </recommendedName>
</protein>
<sequence length="804" mass="90668">MDIATGVYTLILGIMDYVSEQEDRHTIAARIRAIVGRIRTIITPLTTRKTIDPIIQDCLQDLLKLLEDTQAHLKKWTETRSSKVVRVVNPWLVTHQLREDREELMRGYALLVGAINLDSSMNGYRFVSPKSTLLAPPERKDRREGSPSSSRSASPWRSISPLRTSPTPLTSSEANDFWEKYFDDEVADSDEFCDALSRWLGHPLNDTECKRLLLQLDIGDTGHVAYSRFEECIGIERLKDFISLYSADPPLPLLIWIDDNLNGNSKKAQDAASFGVTVVQLSSTCGAKAWINANYSFLKQHDDAAHIRFVSDQNRLERSPDGGVVLNPNAGQEILDFVRNEGFKAPFLISTARKSIHLTKRRHGGRAQVCSWVIKCRTFSALQHGHNLSPDLSLVTLRLRPSRPCRRVAELFGMDLVASVCNLIAAILEFINNHDGAKCPTILQIATLLTQIEKLVVPLVVRKHLSSPLRQSLEDLEGYLMATHADLRTWHQGRSNKLHTFLTPRSATRELKDDREFLIQKHATLSTAVQIFSHVKGYNIVCPTSSIRLVVENKSVQSLKMKMKGSDADQTSLFEAGQFWKCYIGDETDFADSEDFCEVLSLWLDEPLSELACRRLLLRLDEHSTGYIAFSTFQEFIRNCNLRETVHLYTADPQTPLLVWIDDDATGNIQRLMDVSAEHITIVQLVSTAAAKAWVNVNHDFLKKYDDPAHVRFTSNQILEERNDYHVKVTNDQAGLQITSHIRDIGVKAPILIYTTKGNIGLTKYVEDYDMAGSLGGNTLIFHAFVAALAGGRKDDSRWIRYNA</sequence>
<organism evidence="2 3">
    <name type="scientific">Agrocybe chaxingu</name>
    <dbReference type="NCBI Taxonomy" id="84603"/>
    <lineage>
        <taxon>Eukaryota</taxon>
        <taxon>Fungi</taxon>
        <taxon>Dikarya</taxon>
        <taxon>Basidiomycota</taxon>
        <taxon>Agaricomycotina</taxon>
        <taxon>Agaricomycetes</taxon>
        <taxon>Agaricomycetidae</taxon>
        <taxon>Agaricales</taxon>
        <taxon>Agaricineae</taxon>
        <taxon>Strophariaceae</taxon>
        <taxon>Agrocybe</taxon>
    </lineage>
</organism>
<gene>
    <name evidence="2" type="ORF">NLJ89_g4102</name>
</gene>
<dbReference type="SUPFAM" id="SSF47473">
    <property type="entry name" value="EF-hand"/>
    <property type="match status" value="1"/>
</dbReference>
<dbReference type="AlphaFoldDB" id="A0A9W8MY67"/>
<dbReference type="InterPro" id="IPR011992">
    <property type="entry name" value="EF-hand-dom_pair"/>
</dbReference>
<evidence type="ECO:0000313" key="2">
    <source>
        <dbReference type="EMBL" id="KAJ3511432.1"/>
    </source>
</evidence>
<comment type="caution">
    <text evidence="2">The sequence shown here is derived from an EMBL/GenBank/DDBJ whole genome shotgun (WGS) entry which is preliminary data.</text>
</comment>
<reference evidence="2" key="1">
    <citation type="submission" date="2022-07" db="EMBL/GenBank/DDBJ databases">
        <title>Genome Sequence of Agrocybe chaxingu.</title>
        <authorList>
            <person name="Buettner E."/>
        </authorList>
    </citation>
    <scope>NUCLEOTIDE SEQUENCE</scope>
    <source>
        <strain evidence="2">MP-N11</strain>
    </source>
</reference>
<feature type="compositionally biased region" description="Polar residues" evidence="1">
    <location>
        <begin position="162"/>
        <end position="171"/>
    </location>
</feature>
<feature type="compositionally biased region" description="Low complexity" evidence="1">
    <location>
        <begin position="146"/>
        <end position="161"/>
    </location>
</feature>
<evidence type="ECO:0000256" key="1">
    <source>
        <dbReference type="SAM" id="MobiDB-lite"/>
    </source>
</evidence>
<dbReference type="Proteomes" id="UP001148786">
    <property type="component" value="Unassembled WGS sequence"/>
</dbReference>
<dbReference type="EMBL" id="JANKHO010000328">
    <property type="protein sequence ID" value="KAJ3511432.1"/>
    <property type="molecule type" value="Genomic_DNA"/>
</dbReference>
<keyword evidence="3" id="KW-1185">Reference proteome</keyword>
<proteinExistence type="predicted"/>
<dbReference type="OrthoDB" id="3254241at2759"/>
<evidence type="ECO:0008006" key="4">
    <source>
        <dbReference type="Google" id="ProtNLM"/>
    </source>
</evidence>
<accession>A0A9W8MY67</accession>